<evidence type="ECO:0000313" key="1">
    <source>
        <dbReference type="EMBL" id="EIE82742.1"/>
    </source>
</evidence>
<name>I1C2R2_RHIO9</name>
<sequence>MTPILLIICKRPLISLRERKDPTIQLLYIVAKDKLENSCYAEDGKIEGAASENSQMLK</sequence>
<dbReference type="AlphaFoldDB" id="I1C2R2"/>
<dbReference type="Proteomes" id="UP000009138">
    <property type="component" value="Unassembled WGS sequence"/>
</dbReference>
<reference evidence="1 2" key="1">
    <citation type="journal article" date="2009" name="PLoS Genet.">
        <title>Genomic analysis of the basal lineage fungus Rhizopus oryzae reveals a whole-genome duplication.</title>
        <authorList>
            <person name="Ma L.-J."/>
            <person name="Ibrahim A.S."/>
            <person name="Skory C."/>
            <person name="Grabherr M.G."/>
            <person name="Burger G."/>
            <person name="Butler M."/>
            <person name="Elias M."/>
            <person name="Idnurm A."/>
            <person name="Lang B.F."/>
            <person name="Sone T."/>
            <person name="Abe A."/>
            <person name="Calvo S.E."/>
            <person name="Corrochano L.M."/>
            <person name="Engels R."/>
            <person name="Fu J."/>
            <person name="Hansberg W."/>
            <person name="Kim J.-M."/>
            <person name="Kodira C.D."/>
            <person name="Koehrsen M.J."/>
            <person name="Liu B."/>
            <person name="Miranda-Saavedra D."/>
            <person name="O'Leary S."/>
            <person name="Ortiz-Castellanos L."/>
            <person name="Poulter R."/>
            <person name="Rodriguez-Romero J."/>
            <person name="Ruiz-Herrera J."/>
            <person name="Shen Y.-Q."/>
            <person name="Zeng Q."/>
            <person name="Galagan J."/>
            <person name="Birren B.W."/>
            <person name="Cuomo C.A."/>
            <person name="Wickes B.L."/>
        </authorList>
    </citation>
    <scope>NUCLEOTIDE SEQUENCE [LARGE SCALE GENOMIC DNA]</scope>
    <source>
        <strain evidence="2">RA 99-880 / ATCC MYA-4621 / FGSC 9543 / NRRL 43880</strain>
    </source>
</reference>
<dbReference type="VEuPathDB" id="FungiDB:RO3G_07447"/>
<dbReference type="EMBL" id="CH476736">
    <property type="protein sequence ID" value="EIE82742.1"/>
    <property type="molecule type" value="Genomic_DNA"/>
</dbReference>
<dbReference type="GeneID" id="93614418"/>
<accession>I1C2R2</accession>
<proteinExistence type="predicted"/>
<gene>
    <name evidence="1" type="ORF">RO3G_07447</name>
</gene>
<evidence type="ECO:0000313" key="2">
    <source>
        <dbReference type="Proteomes" id="UP000009138"/>
    </source>
</evidence>
<dbReference type="RefSeq" id="XP_067518138.1">
    <property type="nucleotide sequence ID" value="XM_067662037.1"/>
</dbReference>
<protein>
    <submittedName>
        <fullName evidence="1">Uncharacterized protein</fullName>
    </submittedName>
</protein>
<keyword evidence="2" id="KW-1185">Reference proteome</keyword>
<organism evidence="1 2">
    <name type="scientific">Rhizopus delemar (strain RA 99-880 / ATCC MYA-4621 / FGSC 9543 / NRRL 43880)</name>
    <name type="common">Mucormycosis agent</name>
    <name type="synonym">Rhizopus arrhizus var. delemar</name>
    <dbReference type="NCBI Taxonomy" id="246409"/>
    <lineage>
        <taxon>Eukaryota</taxon>
        <taxon>Fungi</taxon>
        <taxon>Fungi incertae sedis</taxon>
        <taxon>Mucoromycota</taxon>
        <taxon>Mucoromycotina</taxon>
        <taxon>Mucoromycetes</taxon>
        <taxon>Mucorales</taxon>
        <taxon>Mucorineae</taxon>
        <taxon>Rhizopodaceae</taxon>
        <taxon>Rhizopus</taxon>
    </lineage>
</organism>
<dbReference type="OrthoDB" id="2281119at2759"/>
<dbReference type="InParanoid" id="I1C2R2"/>